<dbReference type="GO" id="GO:0016020">
    <property type="term" value="C:membrane"/>
    <property type="evidence" value="ECO:0007669"/>
    <property type="project" value="UniProtKB-SubCell"/>
</dbReference>
<dbReference type="VEuPathDB" id="FungiDB:CCM_02181"/>
<dbReference type="AlphaFoldDB" id="A0A2H4SDL3"/>
<evidence type="ECO:0000256" key="2">
    <source>
        <dbReference type="ARBA" id="ARBA00022692"/>
    </source>
</evidence>
<comment type="subcellular location">
    <subcellularLocation>
        <location evidence="1">Membrane</location>
        <topology evidence="1">Single-pass membrane protein</topology>
    </subcellularLocation>
</comment>
<dbReference type="GO" id="GO:0016740">
    <property type="term" value="F:transferase activity"/>
    <property type="evidence" value="ECO:0007669"/>
    <property type="project" value="UniProtKB-KW"/>
</dbReference>
<dbReference type="Proteomes" id="UP000323067">
    <property type="component" value="Chromosome vi"/>
</dbReference>
<evidence type="ECO:0000256" key="6">
    <source>
        <dbReference type="SAM" id="SignalP"/>
    </source>
</evidence>
<feature type="signal peptide" evidence="6">
    <location>
        <begin position="1"/>
        <end position="24"/>
    </location>
</feature>
<evidence type="ECO:0000313" key="9">
    <source>
        <dbReference type="Proteomes" id="UP000323067"/>
    </source>
</evidence>
<proteinExistence type="predicted"/>
<keyword evidence="2" id="KW-0812">Transmembrane</keyword>
<dbReference type="EMBL" id="CP023323">
    <property type="protein sequence ID" value="ATY61205.1"/>
    <property type="molecule type" value="Genomic_DNA"/>
</dbReference>
<dbReference type="InterPro" id="IPR007074">
    <property type="entry name" value="LicD/FKTN/FKRP_NTP_transf"/>
</dbReference>
<protein>
    <submittedName>
        <fullName evidence="8">Mannosylphosphate transferase (Mnn4)</fullName>
    </submittedName>
</protein>
<feature type="region of interest" description="Disordered" evidence="5">
    <location>
        <begin position="276"/>
        <end position="301"/>
    </location>
</feature>
<dbReference type="Pfam" id="PF04991">
    <property type="entry name" value="LicD"/>
    <property type="match status" value="1"/>
</dbReference>
<feature type="compositionally biased region" description="Polar residues" evidence="5">
    <location>
        <begin position="290"/>
        <end position="301"/>
    </location>
</feature>
<accession>A0A2H4SDL3</accession>
<dbReference type="PANTHER" id="PTHR15407">
    <property type="entry name" value="FUKUTIN-RELATED"/>
    <property type="match status" value="1"/>
</dbReference>
<gene>
    <name evidence="8" type="ORF">A9K55_006725</name>
</gene>
<evidence type="ECO:0000256" key="5">
    <source>
        <dbReference type="SAM" id="MobiDB-lite"/>
    </source>
</evidence>
<dbReference type="GO" id="GO:0009100">
    <property type="term" value="P:glycoprotein metabolic process"/>
    <property type="evidence" value="ECO:0007669"/>
    <property type="project" value="UniProtKB-ARBA"/>
</dbReference>
<feature type="domain" description="LicD/FKTN/FKRP nucleotidyltransferase" evidence="7">
    <location>
        <begin position="83"/>
        <end position="205"/>
    </location>
</feature>
<keyword evidence="3" id="KW-1133">Transmembrane helix</keyword>
<evidence type="ECO:0000256" key="3">
    <source>
        <dbReference type="ARBA" id="ARBA00022989"/>
    </source>
</evidence>
<evidence type="ECO:0000256" key="4">
    <source>
        <dbReference type="ARBA" id="ARBA00023136"/>
    </source>
</evidence>
<dbReference type="InterPro" id="IPR009644">
    <property type="entry name" value="FKTN/MNN4/W02B3.4-1"/>
</dbReference>
<evidence type="ECO:0000256" key="1">
    <source>
        <dbReference type="ARBA" id="ARBA00004167"/>
    </source>
</evidence>
<reference evidence="8 9" key="1">
    <citation type="journal article" date="2017" name="BMC Genomics">
        <title>Chromosome level assembly and secondary metabolite potential of the parasitic fungus Cordyceps militaris.</title>
        <authorList>
            <person name="Kramer G.J."/>
            <person name="Nodwell J.R."/>
        </authorList>
    </citation>
    <scope>NUCLEOTIDE SEQUENCE [LARGE SCALE GENOMIC DNA]</scope>
    <source>
        <strain evidence="8 9">ATCC 34164</strain>
    </source>
</reference>
<evidence type="ECO:0000259" key="7">
    <source>
        <dbReference type="Pfam" id="PF04991"/>
    </source>
</evidence>
<evidence type="ECO:0000313" key="8">
    <source>
        <dbReference type="EMBL" id="ATY61205.1"/>
    </source>
</evidence>
<organism evidence="8 9">
    <name type="scientific">Cordyceps militaris</name>
    <name type="common">Caterpillar fungus</name>
    <name type="synonym">Clavaria militaris</name>
    <dbReference type="NCBI Taxonomy" id="73501"/>
    <lineage>
        <taxon>Eukaryota</taxon>
        <taxon>Fungi</taxon>
        <taxon>Dikarya</taxon>
        <taxon>Ascomycota</taxon>
        <taxon>Pezizomycotina</taxon>
        <taxon>Sordariomycetes</taxon>
        <taxon>Hypocreomycetidae</taxon>
        <taxon>Hypocreales</taxon>
        <taxon>Cordycipitaceae</taxon>
        <taxon>Cordyceps</taxon>
    </lineage>
</organism>
<dbReference type="OrthoDB" id="444255at2759"/>
<keyword evidence="4" id="KW-0472">Membrane</keyword>
<sequence length="301" mass="34355">MTIASRLRLVTSLLFAAGAASVLSQPWEPPAAAPVSYKYFQEPGGSLARMHYDLRYFKGEAGYDERQIILRDLIRSYLQTMQAMGVETWLAHGTLLGWWWNAHIMPWDYDLDVQVSNATMAWLANGFNGTEHTVTFGKDAGSAIAGTTTGAANSPRTRTYLLDINPHYTNVDSRGGYNMIDGRWIDTDRGMFVDITVLRERAPERRPGEWSCKNGHQYKAHDLWPLRVSEFEGVPARIPYNVEKILSDEYSQRSMTKETFQSHQWDHDLKQWVIEDPEQRGRAKDAGASQKKQQLLHQGRF</sequence>
<keyword evidence="8" id="KW-0808">Transferase</keyword>
<feature type="chain" id="PRO_5014134304" evidence="6">
    <location>
        <begin position="25"/>
        <end position="301"/>
    </location>
</feature>
<dbReference type="VEuPathDB" id="FungiDB:A9K55_006725"/>
<keyword evidence="6" id="KW-0732">Signal</keyword>
<name>A0A2H4SDL3_CORMI</name>
<dbReference type="PANTHER" id="PTHR15407:SF32">
    <property type="entry name" value="PROTEIN (MNN4), PUTATIVE (AFU_ORTHOLOGUE AFUA_1G03790)-RELATED"/>
    <property type="match status" value="1"/>
</dbReference>